<name>A0A8J2K6E2_9HEXA</name>
<proteinExistence type="predicted"/>
<protein>
    <submittedName>
        <fullName evidence="1">Uncharacterized protein</fullName>
    </submittedName>
</protein>
<feature type="non-terminal residue" evidence="1">
    <location>
        <position position="1"/>
    </location>
</feature>
<reference evidence="1" key="1">
    <citation type="submission" date="2021-06" db="EMBL/GenBank/DDBJ databases">
        <authorList>
            <person name="Hodson N. C."/>
            <person name="Mongue J. A."/>
            <person name="Jaron S. K."/>
        </authorList>
    </citation>
    <scope>NUCLEOTIDE SEQUENCE</scope>
</reference>
<organism evidence="1 2">
    <name type="scientific">Allacma fusca</name>
    <dbReference type="NCBI Taxonomy" id="39272"/>
    <lineage>
        <taxon>Eukaryota</taxon>
        <taxon>Metazoa</taxon>
        <taxon>Ecdysozoa</taxon>
        <taxon>Arthropoda</taxon>
        <taxon>Hexapoda</taxon>
        <taxon>Collembola</taxon>
        <taxon>Symphypleona</taxon>
        <taxon>Sminthuridae</taxon>
        <taxon>Allacma</taxon>
    </lineage>
</organism>
<sequence length="52" mass="6199">ILKAFVHDPSRAVESAKLDLREDLERTLEKLVNQSLYIFVEDGFYKMQDWQL</sequence>
<dbReference type="EMBL" id="CAJVCH010244012">
    <property type="protein sequence ID" value="CAG7733152.1"/>
    <property type="molecule type" value="Genomic_DNA"/>
</dbReference>
<gene>
    <name evidence="1" type="ORF">AFUS01_LOCUS21617</name>
</gene>
<keyword evidence="2" id="KW-1185">Reference proteome</keyword>
<dbReference type="Proteomes" id="UP000708208">
    <property type="component" value="Unassembled WGS sequence"/>
</dbReference>
<dbReference type="AlphaFoldDB" id="A0A8J2K6E2"/>
<evidence type="ECO:0000313" key="2">
    <source>
        <dbReference type="Proteomes" id="UP000708208"/>
    </source>
</evidence>
<accession>A0A8J2K6E2</accession>
<comment type="caution">
    <text evidence="1">The sequence shown here is derived from an EMBL/GenBank/DDBJ whole genome shotgun (WGS) entry which is preliminary data.</text>
</comment>
<evidence type="ECO:0000313" key="1">
    <source>
        <dbReference type="EMBL" id="CAG7733152.1"/>
    </source>
</evidence>